<dbReference type="AlphaFoldDB" id="A0AAV9DYC5"/>
<comment type="caution">
    <text evidence="3">The sequence shown here is derived from an EMBL/GenBank/DDBJ whole genome shotgun (WGS) entry which is preliminary data.</text>
</comment>
<gene>
    <name evidence="3" type="ORF">QJS10_CPA10g01470</name>
</gene>
<keyword evidence="4" id="KW-1185">Reference proteome</keyword>
<feature type="repeat" description="PPR" evidence="2">
    <location>
        <begin position="166"/>
        <end position="200"/>
    </location>
</feature>
<dbReference type="PANTHER" id="PTHR47493:SF3">
    <property type="entry name" value="PENTACOTRIPEPTIDE-REPEAT REGION OF PRORP DOMAIN-CONTAINING PROTEIN"/>
    <property type="match status" value="1"/>
</dbReference>
<dbReference type="PROSITE" id="PS51375">
    <property type="entry name" value="PPR"/>
    <property type="match status" value="2"/>
</dbReference>
<dbReference type="InterPro" id="IPR011990">
    <property type="entry name" value="TPR-like_helical_dom_sf"/>
</dbReference>
<feature type="repeat" description="PPR" evidence="2">
    <location>
        <begin position="131"/>
        <end position="165"/>
    </location>
</feature>
<organism evidence="3 4">
    <name type="scientific">Acorus calamus</name>
    <name type="common">Sweet flag</name>
    <dbReference type="NCBI Taxonomy" id="4465"/>
    <lineage>
        <taxon>Eukaryota</taxon>
        <taxon>Viridiplantae</taxon>
        <taxon>Streptophyta</taxon>
        <taxon>Embryophyta</taxon>
        <taxon>Tracheophyta</taxon>
        <taxon>Spermatophyta</taxon>
        <taxon>Magnoliopsida</taxon>
        <taxon>Liliopsida</taxon>
        <taxon>Acoraceae</taxon>
        <taxon>Acorus</taxon>
    </lineage>
</organism>
<evidence type="ECO:0000313" key="4">
    <source>
        <dbReference type="Proteomes" id="UP001180020"/>
    </source>
</evidence>
<protein>
    <submittedName>
        <fullName evidence="3">Pentatricopeptide repeat-containing protein</fullName>
    </submittedName>
</protein>
<dbReference type="InterPro" id="IPR002885">
    <property type="entry name" value="PPR_rpt"/>
</dbReference>
<accession>A0AAV9DYC5</accession>
<evidence type="ECO:0000313" key="3">
    <source>
        <dbReference type="EMBL" id="KAK1306215.1"/>
    </source>
</evidence>
<dbReference type="PANTHER" id="PTHR47493">
    <property type="entry name" value="OS08G0520200 PROTEIN"/>
    <property type="match status" value="1"/>
</dbReference>
<evidence type="ECO:0000256" key="1">
    <source>
        <dbReference type="ARBA" id="ARBA00022737"/>
    </source>
</evidence>
<dbReference type="EMBL" id="JAUJYO010000010">
    <property type="protein sequence ID" value="KAK1306215.1"/>
    <property type="molecule type" value="Genomic_DNA"/>
</dbReference>
<dbReference type="Pfam" id="PF13041">
    <property type="entry name" value="PPR_2"/>
    <property type="match status" value="1"/>
</dbReference>
<dbReference type="Pfam" id="PF01535">
    <property type="entry name" value="PPR"/>
    <property type="match status" value="3"/>
</dbReference>
<keyword evidence="1" id="KW-0677">Repeat</keyword>
<dbReference type="NCBIfam" id="TIGR00756">
    <property type="entry name" value="PPR"/>
    <property type="match status" value="3"/>
</dbReference>
<sequence>MRGVAAVRSGFLQITPAGPRRRKTLLSAPLSTVHIQVSLSLSPLPPPLRTNSTNQRDLLVETYHQNQALKSLIRRLSNKDQDPLHVIYGEGGDLNGDQFLAVVKFLGQTHRTNDALQVFGVWKSREQSRINENNYAIIIRMLVGAGKMEEAVSMLQEMENDTINPSLRIYNNLIHGLGVRGDFEGAKTLLKKMEEDNLVPVAETFHGLIQAYGDHRMYDEMSKCAKKMELMGCPPDVNTYNVLIREYARGLLIERMEKMCRTVLSKRIMFQPSTLRAMLEAYMDLGMLEKMEKVLRRILNSGVFLEESLIRRVAVVYIKNYRFCQLEEFGQEISSITGRTDLVWCLLLLASACLLSRRGMNSICQEMEAVKLRQSISFVNTVALAYLKMKDFRNLDDLLSQLGAWDMKPDIVTVGVIFDAVLEGYDGKRAFETWRRQKFLKKQVEMRTDPLVLTAFGKGSFLRSCEEIYSSIGSKAMKKKFWTYNDLISFVSKTKVSHTSCAA</sequence>
<evidence type="ECO:0000256" key="2">
    <source>
        <dbReference type="PROSITE-ProRule" id="PRU00708"/>
    </source>
</evidence>
<dbReference type="Proteomes" id="UP001180020">
    <property type="component" value="Unassembled WGS sequence"/>
</dbReference>
<reference evidence="3" key="1">
    <citation type="journal article" date="2023" name="Nat. Commun.">
        <title>Diploid and tetraploid genomes of Acorus and the evolution of monocots.</title>
        <authorList>
            <person name="Ma L."/>
            <person name="Liu K.W."/>
            <person name="Li Z."/>
            <person name="Hsiao Y.Y."/>
            <person name="Qi Y."/>
            <person name="Fu T."/>
            <person name="Tang G.D."/>
            <person name="Zhang D."/>
            <person name="Sun W.H."/>
            <person name="Liu D.K."/>
            <person name="Li Y."/>
            <person name="Chen G.Z."/>
            <person name="Liu X.D."/>
            <person name="Liao X.Y."/>
            <person name="Jiang Y.T."/>
            <person name="Yu X."/>
            <person name="Hao Y."/>
            <person name="Huang J."/>
            <person name="Zhao X.W."/>
            <person name="Ke S."/>
            <person name="Chen Y.Y."/>
            <person name="Wu W.L."/>
            <person name="Hsu J.L."/>
            <person name="Lin Y.F."/>
            <person name="Huang M.D."/>
            <person name="Li C.Y."/>
            <person name="Huang L."/>
            <person name="Wang Z.W."/>
            <person name="Zhao X."/>
            <person name="Zhong W.Y."/>
            <person name="Peng D.H."/>
            <person name="Ahmad S."/>
            <person name="Lan S."/>
            <person name="Zhang J.S."/>
            <person name="Tsai W.C."/>
            <person name="Van de Peer Y."/>
            <person name="Liu Z.J."/>
        </authorList>
    </citation>
    <scope>NUCLEOTIDE SEQUENCE</scope>
    <source>
        <strain evidence="3">CP</strain>
    </source>
</reference>
<dbReference type="Gene3D" id="1.25.40.10">
    <property type="entry name" value="Tetratricopeptide repeat domain"/>
    <property type="match status" value="1"/>
</dbReference>
<reference evidence="3" key="2">
    <citation type="submission" date="2023-06" db="EMBL/GenBank/DDBJ databases">
        <authorList>
            <person name="Ma L."/>
            <person name="Liu K.-W."/>
            <person name="Li Z."/>
            <person name="Hsiao Y.-Y."/>
            <person name="Qi Y."/>
            <person name="Fu T."/>
            <person name="Tang G."/>
            <person name="Zhang D."/>
            <person name="Sun W.-H."/>
            <person name="Liu D.-K."/>
            <person name="Li Y."/>
            <person name="Chen G.-Z."/>
            <person name="Liu X.-D."/>
            <person name="Liao X.-Y."/>
            <person name="Jiang Y.-T."/>
            <person name="Yu X."/>
            <person name="Hao Y."/>
            <person name="Huang J."/>
            <person name="Zhao X.-W."/>
            <person name="Ke S."/>
            <person name="Chen Y.-Y."/>
            <person name="Wu W.-L."/>
            <person name="Hsu J.-L."/>
            <person name="Lin Y.-F."/>
            <person name="Huang M.-D."/>
            <person name="Li C.-Y."/>
            <person name="Huang L."/>
            <person name="Wang Z.-W."/>
            <person name="Zhao X."/>
            <person name="Zhong W.-Y."/>
            <person name="Peng D.-H."/>
            <person name="Ahmad S."/>
            <person name="Lan S."/>
            <person name="Zhang J.-S."/>
            <person name="Tsai W.-C."/>
            <person name="Van De Peer Y."/>
            <person name="Liu Z.-J."/>
        </authorList>
    </citation>
    <scope>NUCLEOTIDE SEQUENCE</scope>
    <source>
        <strain evidence="3">CP</strain>
        <tissue evidence="3">Leaves</tissue>
    </source>
</reference>
<proteinExistence type="predicted"/>
<name>A0AAV9DYC5_ACOCL</name>